<dbReference type="EMBL" id="VOQF01000003">
    <property type="protein sequence ID" value="TXC91904.1"/>
    <property type="molecule type" value="Genomic_DNA"/>
</dbReference>
<dbReference type="InterPro" id="IPR001048">
    <property type="entry name" value="Asp/Glu/Uridylate_kinase"/>
</dbReference>
<proteinExistence type="inferred from homology"/>
<dbReference type="InterPro" id="IPR001341">
    <property type="entry name" value="Asp_kinase"/>
</dbReference>
<dbReference type="AlphaFoldDB" id="A0A5C6W1X2"/>
<evidence type="ECO:0000313" key="18">
    <source>
        <dbReference type="EMBL" id="TXC91904.1"/>
    </source>
</evidence>
<evidence type="ECO:0000256" key="7">
    <source>
        <dbReference type="ARBA" id="ARBA00022679"/>
    </source>
</evidence>
<dbReference type="PANTHER" id="PTHR21499:SF3">
    <property type="entry name" value="ASPARTOKINASE"/>
    <property type="match status" value="1"/>
</dbReference>
<keyword evidence="11" id="KW-0220">Diaminopimelate biosynthesis</keyword>
<keyword evidence="12" id="KW-0457">Lysine biosynthesis</keyword>
<dbReference type="NCBIfam" id="TIGR00656">
    <property type="entry name" value="asp_kin_monofn"/>
    <property type="match status" value="1"/>
</dbReference>
<evidence type="ECO:0000256" key="8">
    <source>
        <dbReference type="ARBA" id="ARBA00022741"/>
    </source>
</evidence>
<dbReference type="OrthoDB" id="9799110at2"/>
<evidence type="ECO:0000256" key="12">
    <source>
        <dbReference type="ARBA" id="ARBA00023154"/>
    </source>
</evidence>
<dbReference type="PROSITE" id="PS51671">
    <property type="entry name" value="ACT"/>
    <property type="match status" value="1"/>
</dbReference>
<dbReference type="Pfam" id="PF00696">
    <property type="entry name" value="AA_kinase"/>
    <property type="match status" value="1"/>
</dbReference>
<dbReference type="GO" id="GO:0004072">
    <property type="term" value="F:aspartate kinase activity"/>
    <property type="evidence" value="ECO:0007669"/>
    <property type="project" value="UniProtKB-EC"/>
</dbReference>
<dbReference type="UniPathway" id="UPA00051">
    <property type="reaction ID" value="UER00462"/>
</dbReference>
<feature type="domain" description="ACT" evidence="17">
    <location>
        <begin position="344"/>
        <end position="404"/>
    </location>
</feature>
<dbReference type="InterPro" id="IPR005260">
    <property type="entry name" value="Asp_kin_monofn"/>
</dbReference>
<dbReference type="SUPFAM" id="SSF53633">
    <property type="entry name" value="Carbamate kinase-like"/>
    <property type="match status" value="1"/>
</dbReference>
<dbReference type="InterPro" id="IPR018042">
    <property type="entry name" value="Aspartate_kinase_CS"/>
</dbReference>
<evidence type="ECO:0000256" key="2">
    <source>
        <dbReference type="ARBA" id="ARBA00004766"/>
    </source>
</evidence>
<dbReference type="UniPathway" id="UPA00034">
    <property type="reaction ID" value="UER00015"/>
</dbReference>
<dbReference type="NCBIfam" id="NF006068">
    <property type="entry name" value="PRK08210.1"/>
    <property type="match status" value="1"/>
</dbReference>
<dbReference type="GO" id="GO:0005524">
    <property type="term" value="F:ATP binding"/>
    <property type="evidence" value="ECO:0007669"/>
    <property type="project" value="UniProtKB-KW"/>
</dbReference>
<dbReference type="CDD" id="cd04937">
    <property type="entry name" value="ACT_AKi-DapG-BS_2"/>
    <property type="match status" value="1"/>
</dbReference>
<evidence type="ECO:0000256" key="6">
    <source>
        <dbReference type="ARBA" id="ARBA00022605"/>
    </source>
</evidence>
<dbReference type="GO" id="GO:0019877">
    <property type="term" value="P:diaminopimelate biosynthetic process"/>
    <property type="evidence" value="ECO:0007669"/>
    <property type="project" value="UniProtKB-KW"/>
</dbReference>
<feature type="binding site" evidence="14">
    <location>
        <begin position="214"/>
        <end position="215"/>
    </location>
    <ligand>
        <name>ATP</name>
        <dbReference type="ChEBI" id="CHEBI:30616"/>
    </ligand>
</feature>
<comment type="pathway">
    <text evidence="3 16">Amino-acid biosynthesis; L-methionine biosynthesis via de novo pathway; L-homoserine from L-aspartate: step 1/3.</text>
</comment>
<comment type="caution">
    <text evidence="18">The sequence shown here is derived from an EMBL/GenBank/DDBJ whole genome shotgun (WGS) entry which is preliminary data.</text>
</comment>
<dbReference type="EC" id="2.7.2.4" evidence="15"/>
<gene>
    <name evidence="18" type="primary">dapG</name>
    <name evidence="18" type="ORF">FS935_05850</name>
</gene>
<evidence type="ECO:0000256" key="14">
    <source>
        <dbReference type="PIRSR" id="PIRSR000726-1"/>
    </source>
</evidence>
<dbReference type="GO" id="GO:0009090">
    <property type="term" value="P:homoserine biosynthetic process"/>
    <property type="evidence" value="ECO:0007669"/>
    <property type="project" value="TreeGrafter"/>
</dbReference>
<dbReference type="SUPFAM" id="SSF55021">
    <property type="entry name" value="ACT-like"/>
    <property type="match status" value="2"/>
</dbReference>
<evidence type="ECO:0000256" key="13">
    <source>
        <dbReference type="ARBA" id="ARBA00047872"/>
    </source>
</evidence>
<dbReference type="FunFam" id="3.40.1160.10:FF:000002">
    <property type="entry name" value="Aspartokinase"/>
    <property type="match status" value="1"/>
</dbReference>
<reference evidence="18 19" key="1">
    <citation type="journal article" date="2005" name="Int. J. Syst. Evol. Microbiol.">
        <title>Bacillus litoralis sp. nov., isolated from a tidal flat of the Yellow Sea in Korea.</title>
        <authorList>
            <person name="Yoon J.H."/>
            <person name="Oh T.K."/>
        </authorList>
    </citation>
    <scope>NUCLEOTIDE SEQUENCE [LARGE SCALE GENOMIC DNA]</scope>
    <source>
        <strain evidence="18 19">SW-211</strain>
    </source>
</reference>
<keyword evidence="19" id="KW-1185">Reference proteome</keyword>
<dbReference type="Gene3D" id="3.30.2130.10">
    <property type="entry name" value="VC0802-like"/>
    <property type="match status" value="1"/>
</dbReference>
<comment type="similarity">
    <text evidence="5 15">Belongs to the aspartokinase family.</text>
</comment>
<dbReference type="GO" id="GO:0005829">
    <property type="term" value="C:cytosol"/>
    <property type="evidence" value="ECO:0007669"/>
    <property type="project" value="TreeGrafter"/>
</dbReference>
<dbReference type="Proteomes" id="UP000321363">
    <property type="component" value="Unassembled WGS sequence"/>
</dbReference>
<evidence type="ECO:0000256" key="1">
    <source>
        <dbReference type="ARBA" id="ARBA00003121"/>
    </source>
</evidence>
<dbReference type="InterPro" id="IPR045865">
    <property type="entry name" value="ACT-like_dom_sf"/>
</dbReference>
<keyword evidence="8 14" id="KW-0547">Nucleotide-binding</keyword>
<sequence length="404" mass="43424">MKIIVQKFGGTSVRDDDSRQMALYHIQEALGEGYKVVVVVSAMGRKGDPYATDTLNDLLYGGIENISNREQDMLLSCGEVISSIVFSSMLNQQNINATSLTGAQAGFITNEEHTNAKILEMNCERLLETLSSHDVVVVAGFQGASIKGDTTTIGRGGSDTSAAALGAALGAEFVDIFTDVEGVMTADPRIVENAKPLSKVTYTEIVNLAYQGAKVIHPRAVEIAMQAEVPIRVRSTYSKSEGTLVTSNSSANRGSDVCERLITGIAHVSNVTQIKVQAKEGHYDVQTEVFKAMANEGISVDFFNITPKAVIYTVIDKETDHAINILQDLGYDPIVNRHCAKVSTVGAGIMGVPGVTAKIVTALSERGIQILQSADSHTTIWVLVKEEDMIKSVNALHEAFNLSK</sequence>
<keyword evidence="9 15" id="KW-0418">Kinase</keyword>
<dbReference type="PIRSF" id="PIRSF000726">
    <property type="entry name" value="Asp_kin"/>
    <property type="match status" value="1"/>
</dbReference>
<dbReference type="GO" id="GO:0009089">
    <property type="term" value="P:lysine biosynthetic process via diaminopimelate"/>
    <property type="evidence" value="ECO:0007669"/>
    <property type="project" value="UniProtKB-UniPathway"/>
</dbReference>
<dbReference type="RefSeq" id="WP_146946650.1">
    <property type="nucleotide sequence ID" value="NZ_VOQF01000003.1"/>
</dbReference>
<dbReference type="Gene3D" id="3.40.1160.10">
    <property type="entry name" value="Acetylglutamate kinase-like"/>
    <property type="match status" value="1"/>
</dbReference>
<comment type="pathway">
    <text evidence="4 16">Amino-acid biosynthesis; L-threonine biosynthesis; L-threonine from L-aspartate: step 1/5.</text>
</comment>
<dbReference type="Pfam" id="PF13840">
    <property type="entry name" value="ACT_7"/>
    <property type="match status" value="1"/>
</dbReference>
<evidence type="ECO:0000256" key="5">
    <source>
        <dbReference type="ARBA" id="ARBA00010122"/>
    </source>
</evidence>
<keyword evidence="7 15" id="KW-0808">Transferase</keyword>
<comment type="function">
    <text evidence="1">Catalyzes the phosphorylation of the beta-carboxyl group of aspartic acid with ATP to yield 4-phospho-L-aspartate, which is involved in the branched biosynthetic pathway leading to the biosynthesis of amino acids threonine, isoleucine and methionine.</text>
</comment>
<evidence type="ECO:0000256" key="16">
    <source>
        <dbReference type="RuleBase" id="RU004249"/>
    </source>
</evidence>
<feature type="binding site" evidence="14">
    <location>
        <position position="189"/>
    </location>
    <ligand>
        <name>ATP</name>
        <dbReference type="ChEBI" id="CHEBI:30616"/>
    </ligand>
</feature>
<feature type="binding site" evidence="14">
    <location>
        <begin position="7"/>
        <end position="10"/>
    </location>
    <ligand>
        <name>ATP</name>
        <dbReference type="ChEBI" id="CHEBI:30616"/>
    </ligand>
</feature>
<dbReference type="InterPro" id="IPR027795">
    <property type="entry name" value="CASTOR_ACT_dom"/>
</dbReference>
<organism evidence="18 19">
    <name type="scientific">Metabacillus litoralis</name>
    <dbReference type="NCBI Taxonomy" id="152268"/>
    <lineage>
        <taxon>Bacteria</taxon>
        <taxon>Bacillati</taxon>
        <taxon>Bacillota</taxon>
        <taxon>Bacilli</taxon>
        <taxon>Bacillales</taxon>
        <taxon>Bacillaceae</taxon>
        <taxon>Metabacillus</taxon>
    </lineage>
</organism>
<dbReference type="FunFam" id="3.30.2130.10:FF:000005">
    <property type="entry name" value="Aspartokinase"/>
    <property type="match status" value="1"/>
</dbReference>
<evidence type="ECO:0000256" key="11">
    <source>
        <dbReference type="ARBA" id="ARBA00022915"/>
    </source>
</evidence>
<comment type="catalytic activity">
    <reaction evidence="13 15">
        <text>L-aspartate + ATP = 4-phospho-L-aspartate + ADP</text>
        <dbReference type="Rhea" id="RHEA:23776"/>
        <dbReference type="ChEBI" id="CHEBI:29991"/>
        <dbReference type="ChEBI" id="CHEBI:30616"/>
        <dbReference type="ChEBI" id="CHEBI:57535"/>
        <dbReference type="ChEBI" id="CHEBI:456216"/>
        <dbReference type="EC" id="2.7.2.4"/>
    </reaction>
</comment>
<evidence type="ECO:0000256" key="10">
    <source>
        <dbReference type="ARBA" id="ARBA00022840"/>
    </source>
</evidence>
<dbReference type="InterPro" id="IPR036393">
    <property type="entry name" value="AceGlu_kinase-like_sf"/>
</dbReference>
<dbReference type="InterPro" id="IPR002912">
    <property type="entry name" value="ACT_dom"/>
</dbReference>
<name>A0A5C6W1X2_9BACI</name>
<protein>
    <recommendedName>
        <fullName evidence="15">Aspartokinase</fullName>
        <ecNumber evidence="15">2.7.2.4</ecNumber>
    </recommendedName>
</protein>
<dbReference type="CDD" id="cd04914">
    <property type="entry name" value="ACT_AKi-DapG-BS_1"/>
    <property type="match status" value="1"/>
</dbReference>
<dbReference type="PANTHER" id="PTHR21499">
    <property type="entry name" value="ASPARTATE KINASE"/>
    <property type="match status" value="1"/>
</dbReference>
<dbReference type="NCBIfam" id="TIGR00657">
    <property type="entry name" value="asp_kinases"/>
    <property type="match status" value="1"/>
</dbReference>
<evidence type="ECO:0000313" key="19">
    <source>
        <dbReference type="Proteomes" id="UP000321363"/>
    </source>
</evidence>
<evidence type="ECO:0000256" key="4">
    <source>
        <dbReference type="ARBA" id="ARBA00005139"/>
    </source>
</evidence>
<dbReference type="GO" id="GO:0009088">
    <property type="term" value="P:threonine biosynthetic process"/>
    <property type="evidence" value="ECO:0007669"/>
    <property type="project" value="UniProtKB-UniPathway"/>
</dbReference>
<feature type="binding site" evidence="14">
    <location>
        <position position="52"/>
    </location>
    <ligand>
        <name>substrate</name>
    </ligand>
</feature>
<dbReference type="UniPathway" id="UPA00050">
    <property type="reaction ID" value="UER00461"/>
</dbReference>
<evidence type="ECO:0000259" key="17">
    <source>
        <dbReference type="PROSITE" id="PS51671"/>
    </source>
</evidence>
<comment type="pathway">
    <text evidence="2 16">Amino-acid biosynthesis; L-lysine biosynthesis via DAP pathway; (S)-tetrahydrodipicolinate from L-aspartate: step 1/4.</text>
</comment>
<accession>A0A5C6W1X2</accession>
<feature type="binding site" evidence="14">
    <location>
        <begin position="178"/>
        <end position="179"/>
    </location>
    <ligand>
        <name>ATP</name>
        <dbReference type="ChEBI" id="CHEBI:30616"/>
    </ligand>
</feature>
<evidence type="ECO:0000256" key="9">
    <source>
        <dbReference type="ARBA" id="ARBA00022777"/>
    </source>
</evidence>
<dbReference type="PROSITE" id="PS00324">
    <property type="entry name" value="ASPARTOKINASE"/>
    <property type="match status" value="1"/>
</dbReference>
<keyword evidence="6 16" id="KW-0028">Amino-acid biosynthesis</keyword>
<evidence type="ECO:0000256" key="3">
    <source>
        <dbReference type="ARBA" id="ARBA00004986"/>
    </source>
</evidence>
<evidence type="ECO:0000256" key="15">
    <source>
        <dbReference type="RuleBase" id="RU003448"/>
    </source>
</evidence>
<keyword evidence="10 14" id="KW-0067">ATP-binding</keyword>
<feature type="binding site" evidence="14">
    <location>
        <position position="79"/>
    </location>
    <ligand>
        <name>substrate</name>
    </ligand>
</feature>